<sequence>MREKIKSLVQQALKEMIAEKNENDASRPELLILLYYPDRNKEIVWENIRTLSQIYPIALIVSKDWVDIPQDILHTRAVFLDEKTTNNIEEELQLLTEQIDFLYLPTIRYGLLSKVALTIDDDIPSWIAIQMQLAGKEVIIAIDTILPNKNNRFLQKVSVEKRIQSYIRQLQQDGVYLYPRAKVEQKMSGIISSFQRKRPLILAKHLEALSEDGEKEVVLPRKSLITPMGRDAARELGIKIRLTDEKGEER</sequence>
<protein>
    <recommendedName>
        <fullName evidence="3">Flavoprotein</fullName>
    </recommendedName>
</protein>
<name>A0ABS6JE58_9BACI</name>
<reference evidence="1 2" key="1">
    <citation type="submission" date="2021-06" db="EMBL/GenBank/DDBJ databases">
        <title>Bacillus sp. RD4P76, an endophyte from a halophyte.</title>
        <authorList>
            <person name="Sun J.-Q."/>
        </authorList>
    </citation>
    <scope>NUCLEOTIDE SEQUENCE [LARGE SCALE GENOMIC DNA]</scope>
    <source>
        <strain evidence="1 2">CGMCC 1.15917</strain>
    </source>
</reference>
<evidence type="ECO:0008006" key="3">
    <source>
        <dbReference type="Google" id="ProtNLM"/>
    </source>
</evidence>
<gene>
    <name evidence="1" type="ORF">KS419_09450</name>
</gene>
<dbReference type="EMBL" id="JAHQCS010000090">
    <property type="protein sequence ID" value="MBU9711962.1"/>
    <property type="molecule type" value="Genomic_DNA"/>
</dbReference>
<dbReference type="Proteomes" id="UP000784880">
    <property type="component" value="Unassembled WGS sequence"/>
</dbReference>
<evidence type="ECO:0000313" key="2">
    <source>
        <dbReference type="Proteomes" id="UP000784880"/>
    </source>
</evidence>
<keyword evidence="2" id="KW-1185">Reference proteome</keyword>
<comment type="caution">
    <text evidence="1">The sequence shown here is derived from an EMBL/GenBank/DDBJ whole genome shotgun (WGS) entry which is preliminary data.</text>
</comment>
<organism evidence="1 2">
    <name type="scientific">Evansella tamaricis</name>
    <dbReference type="NCBI Taxonomy" id="2069301"/>
    <lineage>
        <taxon>Bacteria</taxon>
        <taxon>Bacillati</taxon>
        <taxon>Bacillota</taxon>
        <taxon>Bacilli</taxon>
        <taxon>Bacillales</taxon>
        <taxon>Bacillaceae</taxon>
        <taxon>Evansella</taxon>
    </lineage>
</organism>
<accession>A0ABS6JE58</accession>
<evidence type="ECO:0000313" key="1">
    <source>
        <dbReference type="EMBL" id="MBU9711962.1"/>
    </source>
</evidence>
<proteinExistence type="predicted"/>
<dbReference type="RefSeq" id="WP_217066109.1">
    <property type="nucleotide sequence ID" value="NZ_JAHQCS010000090.1"/>
</dbReference>